<dbReference type="Gene3D" id="1.20.1250.20">
    <property type="entry name" value="MFS general substrate transporter like domains"/>
    <property type="match status" value="1"/>
</dbReference>
<dbReference type="AlphaFoldDB" id="A0A261FV76"/>
<feature type="transmembrane region" description="Helical" evidence="6">
    <location>
        <begin position="53"/>
        <end position="74"/>
    </location>
</feature>
<dbReference type="GO" id="GO:0022857">
    <property type="term" value="F:transmembrane transporter activity"/>
    <property type="evidence" value="ECO:0007669"/>
    <property type="project" value="InterPro"/>
</dbReference>
<feature type="transmembrane region" description="Helical" evidence="6">
    <location>
        <begin position="330"/>
        <end position="349"/>
    </location>
</feature>
<feature type="transmembrane region" description="Helical" evidence="6">
    <location>
        <begin position="147"/>
        <end position="165"/>
    </location>
</feature>
<dbReference type="InterPro" id="IPR020846">
    <property type="entry name" value="MFS_dom"/>
</dbReference>
<gene>
    <name evidence="8" type="ORF">BLEM_0283</name>
</gene>
<evidence type="ECO:0000256" key="2">
    <source>
        <dbReference type="ARBA" id="ARBA00022448"/>
    </source>
</evidence>
<dbReference type="PANTHER" id="PTHR42718:SF9">
    <property type="entry name" value="MAJOR FACILITATOR SUPERFAMILY MULTIDRUG TRANSPORTER MFSC"/>
    <property type="match status" value="1"/>
</dbReference>
<dbReference type="EMBL" id="MWWX01000002">
    <property type="protein sequence ID" value="OZG63018.1"/>
    <property type="molecule type" value="Genomic_DNA"/>
</dbReference>
<keyword evidence="3 6" id="KW-0812">Transmembrane</keyword>
<feature type="domain" description="Major facilitator superfamily (MFS) profile" evidence="7">
    <location>
        <begin position="56"/>
        <end position="531"/>
    </location>
</feature>
<dbReference type="SUPFAM" id="SSF103473">
    <property type="entry name" value="MFS general substrate transporter"/>
    <property type="match status" value="1"/>
</dbReference>
<dbReference type="PRINTS" id="PR01036">
    <property type="entry name" value="TCRTETB"/>
</dbReference>
<keyword evidence="2" id="KW-0813">Transport</keyword>
<keyword evidence="4 6" id="KW-1133">Transmembrane helix</keyword>
<dbReference type="RefSeq" id="WP_162493609.1">
    <property type="nucleotide sequence ID" value="NZ_BDIS01000011.1"/>
</dbReference>
<dbReference type="InterPro" id="IPR036259">
    <property type="entry name" value="MFS_trans_sf"/>
</dbReference>
<feature type="transmembrane region" description="Helical" evidence="6">
    <location>
        <begin position="289"/>
        <end position="309"/>
    </location>
</feature>
<feature type="transmembrane region" description="Helical" evidence="6">
    <location>
        <begin position="123"/>
        <end position="141"/>
    </location>
</feature>
<evidence type="ECO:0000256" key="1">
    <source>
        <dbReference type="ARBA" id="ARBA00004651"/>
    </source>
</evidence>
<feature type="transmembrane region" description="Helical" evidence="6">
    <location>
        <begin position="94"/>
        <end position="111"/>
    </location>
</feature>
<feature type="transmembrane region" description="Helical" evidence="6">
    <location>
        <begin position="466"/>
        <end position="486"/>
    </location>
</feature>
<evidence type="ECO:0000256" key="4">
    <source>
        <dbReference type="ARBA" id="ARBA00022989"/>
    </source>
</evidence>
<organism evidence="8 9">
    <name type="scientific">Bifidobacterium lemurum</name>
    <dbReference type="NCBI Taxonomy" id="1603886"/>
    <lineage>
        <taxon>Bacteria</taxon>
        <taxon>Bacillati</taxon>
        <taxon>Actinomycetota</taxon>
        <taxon>Actinomycetes</taxon>
        <taxon>Bifidobacteriales</taxon>
        <taxon>Bifidobacteriaceae</taxon>
        <taxon>Bifidobacterium</taxon>
    </lineage>
</organism>
<evidence type="ECO:0000256" key="6">
    <source>
        <dbReference type="SAM" id="Phobius"/>
    </source>
</evidence>
<feature type="transmembrane region" description="Helical" evidence="6">
    <location>
        <begin position="207"/>
        <end position="230"/>
    </location>
</feature>
<evidence type="ECO:0000313" key="9">
    <source>
        <dbReference type="Proteomes" id="UP000216352"/>
    </source>
</evidence>
<protein>
    <submittedName>
        <fullName evidence="8">Multidrug MFS transporter</fullName>
    </submittedName>
</protein>
<evidence type="ECO:0000259" key="7">
    <source>
        <dbReference type="PROSITE" id="PS50850"/>
    </source>
</evidence>
<dbReference type="PROSITE" id="PS50850">
    <property type="entry name" value="MFS"/>
    <property type="match status" value="1"/>
</dbReference>
<dbReference type="Pfam" id="PF07690">
    <property type="entry name" value="MFS_1"/>
    <property type="match status" value="1"/>
</dbReference>
<evidence type="ECO:0000256" key="3">
    <source>
        <dbReference type="ARBA" id="ARBA00022692"/>
    </source>
</evidence>
<sequence>MSHTLTTKEQLVSSDNAARAMADAADATETTNAAVAAGTSGGFSRPETITPRLVGSIIATGLLTFIGILTETVMNVLFPELMAEFHVGTSTVQWLTTGYLLMVALTVPLSSYLKRKCTLRSQFVAASVLCIAGAAVALLAVNFPMLLAARLLQGIGTGVAMPLMINIIVEQSPRSRVGVLMGVGNVLIGTAPALGPTFGGFVSTFLSWRYVFVIVLPLLALSLVVGLVSIRQSAPLEDAHLNPLHMLCIVVGFVSLIIALDRGGAAVTALASGADGAGGADGSGAAGSLALAIVLVVVGAAALVAFALMSRRSFSPMIRLGVLRSVSFRWHLLAYMLFQGTTISFGYLLPNLAQLGFGSTVMAAGLVILPGALIGALLAPVGGAMLDRFGPARPICVATAVALLGVALMATLVDGSSSLPQLAVFYVVYMLGFPMAFSNIMTSGLSDLPDELTADGNALFSTFQQLAGAAGTTTMSVILAIAQSGANVGEIGSAGYRAATVEGAHHAFLVLLAVVVIVACSLVRAFLYRRGHRLVRH</sequence>
<dbReference type="InterPro" id="IPR011701">
    <property type="entry name" value="MFS"/>
</dbReference>
<dbReference type="PANTHER" id="PTHR42718">
    <property type="entry name" value="MAJOR FACILITATOR SUPERFAMILY MULTIDRUG TRANSPORTER MFSC"/>
    <property type="match status" value="1"/>
</dbReference>
<keyword evidence="5 6" id="KW-0472">Membrane</keyword>
<feature type="transmembrane region" description="Helical" evidence="6">
    <location>
        <begin position="242"/>
        <end position="260"/>
    </location>
</feature>
<feature type="transmembrane region" description="Helical" evidence="6">
    <location>
        <begin position="506"/>
        <end position="527"/>
    </location>
</feature>
<name>A0A261FV76_9BIFI</name>
<dbReference type="STRING" id="1603886.GCA_001895165_00788"/>
<feature type="transmembrane region" description="Helical" evidence="6">
    <location>
        <begin position="395"/>
        <end position="413"/>
    </location>
</feature>
<dbReference type="GO" id="GO:0005886">
    <property type="term" value="C:plasma membrane"/>
    <property type="evidence" value="ECO:0007669"/>
    <property type="project" value="UniProtKB-SubCell"/>
</dbReference>
<keyword evidence="9" id="KW-1185">Reference proteome</keyword>
<evidence type="ECO:0000313" key="8">
    <source>
        <dbReference type="EMBL" id="OZG63018.1"/>
    </source>
</evidence>
<proteinExistence type="predicted"/>
<evidence type="ECO:0000256" key="5">
    <source>
        <dbReference type="ARBA" id="ARBA00023136"/>
    </source>
</evidence>
<feature type="transmembrane region" description="Helical" evidence="6">
    <location>
        <begin position="425"/>
        <end position="445"/>
    </location>
</feature>
<dbReference type="Gene3D" id="1.20.1720.10">
    <property type="entry name" value="Multidrug resistance protein D"/>
    <property type="match status" value="1"/>
</dbReference>
<feature type="transmembrane region" description="Helical" evidence="6">
    <location>
        <begin position="361"/>
        <end position="383"/>
    </location>
</feature>
<feature type="transmembrane region" description="Helical" evidence="6">
    <location>
        <begin position="177"/>
        <end position="195"/>
    </location>
</feature>
<accession>A0A261FV76</accession>
<comment type="subcellular location">
    <subcellularLocation>
        <location evidence="1">Cell membrane</location>
        <topology evidence="1">Multi-pass membrane protein</topology>
    </subcellularLocation>
</comment>
<dbReference type="Proteomes" id="UP000216352">
    <property type="component" value="Unassembled WGS sequence"/>
</dbReference>
<comment type="caution">
    <text evidence="8">The sequence shown here is derived from an EMBL/GenBank/DDBJ whole genome shotgun (WGS) entry which is preliminary data.</text>
</comment>
<reference evidence="8 9" key="1">
    <citation type="journal article" date="2017" name="BMC Genomics">
        <title>Comparative genomic and phylogenomic analyses of the Bifidobacteriaceae family.</title>
        <authorList>
            <person name="Lugli G.A."/>
            <person name="Milani C."/>
            <person name="Turroni F."/>
            <person name="Duranti S."/>
            <person name="Mancabelli L."/>
            <person name="Mangifesta M."/>
            <person name="Ferrario C."/>
            <person name="Modesto M."/>
            <person name="Mattarelli P."/>
            <person name="Jiri K."/>
            <person name="van Sinderen D."/>
            <person name="Ventura M."/>
        </authorList>
    </citation>
    <scope>NUCLEOTIDE SEQUENCE [LARGE SCALE GENOMIC DNA]</scope>
    <source>
        <strain evidence="8 9">DSM 28807</strain>
    </source>
</reference>